<dbReference type="GeneID" id="39592584"/>
<keyword evidence="3" id="KW-1185">Reference proteome</keyword>
<gene>
    <name evidence="2" type="ORF">EHS24_008041</name>
</gene>
<evidence type="ECO:0000313" key="2">
    <source>
        <dbReference type="EMBL" id="RSH81846.1"/>
    </source>
</evidence>
<organism evidence="2 3">
    <name type="scientific">Apiotrichum porosum</name>
    <dbReference type="NCBI Taxonomy" id="105984"/>
    <lineage>
        <taxon>Eukaryota</taxon>
        <taxon>Fungi</taxon>
        <taxon>Dikarya</taxon>
        <taxon>Basidiomycota</taxon>
        <taxon>Agaricomycotina</taxon>
        <taxon>Tremellomycetes</taxon>
        <taxon>Trichosporonales</taxon>
        <taxon>Trichosporonaceae</taxon>
        <taxon>Apiotrichum</taxon>
    </lineage>
</organism>
<feature type="compositionally biased region" description="Pro residues" evidence="1">
    <location>
        <begin position="144"/>
        <end position="153"/>
    </location>
</feature>
<comment type="caution">
    <text evidence="2">The sequence shown here is derived from an EMBL/GenBank/DDBJ whole genome shotgun (WGS) entry which is preliminary data.</text>
</comment>
<sequence length="559" mass="63315">MHSPWSGLCCPAEWPWESHGAVRRPLDHQLTGSLRNLTEQYDEVIAKYEGLESRLISIEGLLRQVGGQLELADGQIAASTQSVPELTRRRRSRQTSEAVGSPLEDHQCDDAFLTGHEPLACTDLTGRWPGSGQGSSPPIDQPSSPTPRIPPFPTISQEKEEIAAEHRVLEQISPAPPFSHFRDIIAARRKSLLLNSNDCYPQADVDNPNSILTPEDVDRLFDIYFTHYDICSIAIPHYPTRSELKPYLRSMVNKLVVKTIEAGAKSIEEHELLYLAEREIANWLISSRHALSRYIQHTLQCSLNSALTGSAYMEATPPLAEVFRFYKRYWLMNIYSLALHMTLNKPADANVWRYAREALSDFDDSWNEFLNSGERVSPQLYTDLHSRPTFARFASDEERQRHLGLVTSMVVRLETVSTDRECTQYLYADFLRQLLHHACSWTTHPPLPPPRFSIASGDLPQNDSHPTPPWLSVDGNTISNDLLMFFNNSTAAQDADWIHAVWDQLVGLGDVVEIPTAVNQQRMGGQVTRQTYRMEENVRVVANSDDASLAMDWNLPWNM</sequence>
<feature type="region of interest" description="Disordered" evidence="1">
    <location>
        <begin position="123"/>
        <end position="153"/>
    </location>
</feature>
<dbReference type="Proteomes" id="UP000279236">
    <property type="component" value="Unassembled WGS sequence"/>
</dbReference>
<accession>A0A427XSK5</accession>
<evidence type="ECO:0000313" key="3">
    <source>
        <dbReference type="Proteomes" id="UP000279236"/>
    </source>
</evidence>
<feature type="region of interest" description="Disordered" evidence="1">
    <location>
        <begin position="80"/>
        <end position="106"/>
    </location>
</feature>
<dbReference type="RefSeq" id="XP_028476301.1">
    <property type="nucleotide sequence ID" value="XM_028623368.1"/>
</dbReference>
<dbReference type="EMBL" id="RSCE01000006">
    <property type="protein sequence ID" value="RSH81846.1"/>
    <property type="molecule type" value="Genomic_DNA"/>
</dbReference>
<reference evidence="2 3" key="1">
    <citation type="submission" date="2018-11" db="EMBL/GenBank/DDBJ databases">
        <title>Genome sequence of Apiotrichum porosum DSM 27194.</title>
        <authorList>
            <person name="Aliyu H."/>
            <person name="Gorte O."/>
            <person name="Ochsenreither K."/>
        </authorList>
    </citation>
    <scope>NUCLEOTIDE SEQUENCE [LARGE SCALE GENOMIC DNA]</scope>
    <source>
        <strain evidence="2 3">DSM 27194</strain>
    </source>
</reference>
<name>A0A427XSK5_9TREE</name>
<dbReference type="AlphaFoldDB" id="A0A427XSK5"/>
<proteinExistence type="predicted"/>
<evidence type="ECO:0000256" key="1">
    <source>
        <dbReference type="SAM" id="MobiDB-lite"/>
    </source>
</evidence>
<dbReference type="OrthoDB" id="10630912at2759"/>
<protein>
    <submittedName>
        <fullName evidence="2">Uncharacterized protein</fullName>
    </submittedName>
</protein>